<comment type="caution">
    <text evidence="2">The sequence shown here is derived from an EMBL/GenBank/DDBJ whole genome shotgun (WGS) entry which is preliminary data.</text>
</comment>
<dbReference type="PATRIC" id="fig|1489064.4.peg.1092"/>
<keyword evidence="3" id="KW-1185">Reference proteome</keyword>
<evidence type="ECO:0000313" key="3">
    <source>
        <dbReference type="Proteomes" id="UP000035444"/>
    </source>
</evidence>
<dbReference type="InterPro" id="IPR010848">
    <property type="entry name" value="DUF1465"/>
</dbReference>
<dbReference type="RefSeq" id="WP_047762254.1">
    <property type="nucleotide sequence ID" value="NZ_LAQL01000002.1"/>
</dbReference>
<dbReference type="EMBL" id="LAQL01000002">
    <property type="protein sequence ID" value="KLN62127.1"/>
    <property type="molecule type" value="Genomic_DNA"/>
</dbReference>
<evidence type="ECO:0008006" key="4">
    <source>
        <dbReference type="Google" id="ProtNLM"/>
    </source>
</evidence>
<protein>
    <recommendedName>
        <fullName evidence="4">Regulator of CtrA degradation rcdA</fullName>
    </recommendedName>
</protein>
<feature type="region of interest" description="Disordered" evidence="1">
    <location>
        <begin position="75"/>
        <end position="95"/>
    </location>
</feature>
<dbReference type="InterPro" id="IPR038301">
    <property type="entry name" value="AraC-like_sf"/>
</dbReference>
<name>A0A0H2MMW9_9PROT</name>
<accession>A0A0H2MMW9</accession>
<organism evidence="2 3">
    <name type="scientific">Kiloniella spongiae</name>
    <dbReference type="NCBI Taxonomy" id="1489064"/>
    <lineage>
        <taxon>Bacteria</taxon>
        <taxon>Pseudomonadati</taxon>
        <taxon>Pseudomonadota</taxon>
        <taxon>Alphaproteobacteria</taxon>
        <taxon>Rhodospirillales</taxon>
        <taxon>Kiloniellaceae</taxon>
        <taxon>Kiloniella</taxon>
    </lineage>
</organism>
<dbReference type="STRING" id="1489064.WH96_00885"/>
<sequence>MVTYLDSTYQEALSLTKEARDYLADRTRNRHPWLKPEDRLQICCESMRLTTRLTQVMAWLLVQRAVLNGEISVDEARGPDNRISGQNVCEPPDELPDGADPRMADLMGRSHQLYMRVTRLDSQLDRVDRAKKKAP</sequence>
<dbReference type="Proteomes" id="UP000035444">
    <property type="component" value="Unassembled WGS sequence"/>
</dbReference>
<dbReference type="OrthoDB" id="9799531at2"/>
<dbReference type="Pfam" id="PF07323">
    <property type="entry name" value="DUF1465"/>
    <property type="match status" value="1"/>
</dbReference>
<dbReference type="AlphaFoldDB" id="A0A0H2MMW9"/>
<dbReference type="Gene3D" id="1.10.8.930">
    <property type="entry name" value="Protein of unknown function DUF1465"/>
    <property type="match status" value="1"/>
</dbReference>
<gene>
    <name evidence="2" type="ORF">WH96_00885</name>
</gene>
<proteinExistence type="predicted"/>
<reference evidence="2 3" key="1">
    <citation type="submission" date="2015-03" db="EMBL/GenBank/DDBJ databases">
        <title>Genome Sequence of Kiloniella spongiae MEBiC09566, isolated from a marine sponge.</title>
        <authorList>
            <person name="Shao Z."/>
            <person name="Wang L."/>
            <person name="Li X."/>
        </authorList>
    </citation>
    <scope>NUCLEOTIDE SEQUENCE [LARGE SCALE GENOMIC DNA]</scope>
    <source>
        <strain evidence="2 3">MEBiC09566</strain>
    </source>
</reference>
<evidence type="ECO:0000256" key="1">
    <source>
        <dbReference type="SAM" id="MobiDB-lite"/>
    </source>
</evidence>
<evidence type="ECO:0000313" key="2">
    <source>
        <dbReference type="EMBL" id="KLN62127.1"/>
    </source>
</evidence>